<comment type="similarity">
    <text evidence="2">Belongs to the RNA 3'-terminal cyclase family. Type 2 subfamily.</text>
</comment>
<dbReference type="GO" id="GO:0004521">
    <property type="term" value="F:RNA endonuclease activity"/>
    <property type="evidence" value="ECO:0007669"/>
    <property type="project" value="TreeGrafter"/>
</dbReference>
<dbReference type="InterPro" id="IPR016443">
    <property type="entry name" value="RNA3'_term_phos_cyc_type_2"/>
</dbReference>
<dbReference type="InterPro" id="IPR023797">
    <property type="entry name" value="RNA3'_phos_cyclase_dom"/>
</dbReference>
<feature type="domain" description="RNA 3'-terminal phosphate cyclase insert" evidence="6">
    <location>
        <begin position="181"/>
        <end position="286"/>
    </location>
</feature>
<evidence type="ECO:0000313" key="7">
    <source>
        <dbReference type="EMBL" id="SSX06326.1"/>
    </source>
</evidence>
<dbReference type="InterPro" id="IPR000228">
    <property type="entry name" value="RNA3'_term_phos_cyc"/>
</dbReference>
<dbReference type="Gene3D" id="3.30.360.20">
    <property type="entry name" value="RNA 3'-terminal phosphate cyclase, insert domain"/>
    <property type="match status" value="1"/>
</dbReference>
<dbReference type="PIRSF" id="PIRSF005378">
    <property type="entry name" value="RNA3'_term_phos_cycl_euk"/>
    <property type="match status" value="1"/>
</dbReference>
<dbReference type="InterPro" id="IPR013792">
    <property type="entry name" value="RNA3'P_cycl/enolpyr_Trfase_a/b"/>
</dbReference>
<dbReference type="PROSITE" id="PS01287">
    <property type="entry name" value="RTC"/>
    <property type="match status" value="1"/>
</dbReference>
<organism evidence="8">
    <name type="scientific">Culicoides sonorensis</name>
    <name type="common">Biting midge</name>
    <dbReference type="NCBI Taxonomy" id="179676"/>
    <lineage>
        <taxon>Eukaryota</taxon>
        <taxon>Metazoa</taxon>
        <taxon>Ecdysozoa</taxon>
        <taxon>Arthropoda</taxon>
        <taxon>Hexapoda</taxon>
        <taxon>Insecta</taxon>
        <taxon>Pterygota</taxon>
        <taxon>Neoptera</taxon>
        <taxon>Endopterygota</taxon>
        <taxon>Diptera</taxon>
        <taxon>Nematocera</taxon>
        <taxon>Chironomoidea</taxon>
        <taxon>Ceratopogonidae</taxon>
        <taxon>Ceratopogoninae</taxon>
        <taxon>Culicoides</taxon>
        <taxon>Monoculicoides</taxon>
    </lineage>
</organism>
<evidence type="ECO:0000256" key="2">
    <source>
        <dbReference type="ARBA" id="ARBA00007089"/>
    </source>
</evidence>
<dbReference type="InterPro" id="IPR037136">
    <property type="entry name" value="RNA3'_phos_cyclase_dom_sf"/>
</dbReference>
<dbReference type="InterPro" id="IPR020719">
    <property type="entry name" value="RNA3'_term_phos_cycl-like_CS"/>
</dbReference>
<evidence type="ECO:0000259" key="5">
    <source>
        <dbReference type="Pfam" id="PF01137"/>
    </source>
</evidence>
<evidence type="ECO:0000256" key="3">
    <source>
        <dbReference type="ARBA" id="ARBA00022517"/>
    </source>
</evidence>
<dbReference type="OMA" id="YTDQNKG"/>
<dbReference type="PANTHER" id="PTHR11096">
    <property type="entry name" value="RNA 3' TERMINAL PHOSPHATE CYCLASE"/>
    <property type="match status" value="1"/>
</dbReference>
<sequence>MTIENGVLEYQGCNFFKQRLILSILSGKAIRIKNIRQSTGLRDFEISLIRLVDKITNGTQIEINTTGTEIYFVPGFLEGGSLHHDCNNQRGIGYYLELLLALGPFCKNPLKVILSGVTNSKECLSVDYIKYTMLPVLKRFLIVDDNLDILINRRGLMPLGGGEVFFKCPVKKDFKAIQIVNYGKVNRIRGIVYSCKVPSSVMNRTVESAKGILLNFIPDIYIYTDQNKGKLSGKSPGYGIQLTAETTNGNLYSSEGVSEPLSNGKQNPTVPEDLGQTVAHKLLEEIYRSGCIDSAIQWIVILFMALSQKDVSKFVTGTLSEYTVAMLQHLKEFFDITFKINYHSNDSNEIGDKFNKYQTVSLTCVGIGYKNTNKRIT</sequence>
<proteinExistence type="inferred from homology"/>
<dbReference type="NCBIfam" id="TIGR03400">
    <property type="entry name" value="18S_RNA_Rcl1p"/>
    <property type="match status" value="1"/>
</dbReference>
<dbReference type="AlphaFoldDB" id="A0A336M9G2"/>
<dbReference type="PANTHER" id="PTHR11096:SF1">
    <property type="entry name" value="RNA 3'-TERMINAL PHOSPHATE CYCLASE-LIKE PROTEIN"/>
    <property type="match status" value="1"/>
</dbReference>
<dbReference type="InterPro" id="IPR036553">
    <property type="entry name" value="RPTC_insert"/>
</dbReference>
<dbReference type="GO" id="GO:0005730">
    <property type="term" value="C:nucleolus"/>
    <property type="evidence" value="ECO:0007669"/>
    <property type="project" value="UniProtKB-SubCell"/>
</dbReference>
<reference evidence="8" key="2">
    <citation type="submission" date="2018-07" db="EMBL/GenBank/DDBJ databases">
        <authorList>
            <person name="Quirk P.G."/>
            <person name="Krulwich T.A."/>
        </authorList>
    </citation>
    <scope>NUCLEOTIDE SEQUENCE</scope>
</reference>
<name>A0A336M9G2_CULSO</name>
<dbReference type="SUPFAM" id="SSF55205">
    <property type="entry name" value="EPT/RTPC-like"/>
    <property type="match status" value="1"/>
</dbReference>
<dbReference type="VEuPathDB" id="VectorBase:CSON013756"/>
<dbReference type="EMBL" id="UFQS01000707">
    <property type="protein sequence ID" value="SSX06326.1"/>
    <property type="molecule type" value="Genomic_DNA"/>
</dbReference>
<keyword evidence="3" id="KW-0690">Ribosome biogenesis</keyword>
<evidence type="ECO:0000313" key="8">
    <source>
        <dbReference type="EMBL" id="SSX26680.1"/>
    </source>
</evidence>
<dbReference type="Gene3D" id="3.65.10.20">
    <property type="entry name" value="RNA 3'-terminal phosphate cyclase domain"/>
    <property type="match status" value="1"/>
</dbReference>
<dbReference type="GO" id="GO:0000479">
    <property type="term" value="P:endonucleolytic cleavage of tricistronic rRNA transcript (SSU-rRNA, 5.8S rRNA, LSU-rRNA)"/>
    <property type="evidence" value="ECO:0007669"/>
    <property type="project" value="TreeGrafter"/>
</dbReference>
<dbReference type="Pfam" id="PF05189">
    <property type="entry name" value="RTC_insert"/>
    <property type="match status" value="1"/>
</dbReference>
<dbReference type="CDD" id="cd00875">
    <property type="entry name" value="RNA_Cyclase_Class_I"/>
    <property type="match status" value="1"/>
</dbReference>
<dbReference type="InterPro" id="IPR013791">
    <property type="entry name" value="RNA3'-term_phos_cycl_insert"/>
</dbReference>
<reference evidence="7" key="1">
    <citation type="submission" date="2018-04" db="EMBL/GenBank/DDBJ databases">
        <authorList>
            <person name="Go L.Y."/>
            <person name="Mitchell J.A."/>
        </authorList>
    </citation>
    <scope>NUCLEOTIDE SEQUENCE</scope>
    <source>
        <tissue evidence="7">Whole organism</tissue>
    </source>
</reference>
<evidence type="ECO:0000256" key="4">
    <source>
        <dbReference type="ARBA" id="ARBA00023242"/>
    </source>
</evidence>
<keyword evidence="4" id="KW-0539">Nucleus</keyword>
<evidence type="ECO:0000256" key="1">
    <source>
        <dbReference type="ARBA" id="ARBA00004604"/>
    </source>
</evidence>
<gene>
    <name evidence="8" type="primary">CSON013756</name>
</gene>
<feature type="domain" description="RNA 3'-terminal phosphate cyclase" evidence="5">
    <location>
        <begin position="9"/>
        <end position="340"/>
    </location>
</feature>
<dbReference type="FunFam" id="3.30.360.20:FF:000001">
    <property type="entry name" value="RNA terminal phosphate cyclase-like 1"/>
    <property type="match status" value="1"/>
</dbReference>
<evidence type="ECO:0000259" key="6">
    <source>
        <dbReference type="Pfam" id="PF05189"/>
    </source>
</evidence>
<comment type="subcellular location">
    <subcellularLocation>
        <location evidence="1">Nucleus</location>
        <location evidence="1">Nucleolus</location>
    </subcellularLocation>
</comment>
<accession>A0A336M9G2</accession>
<protein>
    <submittedName>
        <fullName evidence="8">CSON013756 protein</fullName>
    </submittedName>
</protein>
<dbReference type="EMBL" id="UFQT01000707">
    <property type="protein sequence ID" value="SSX26680.1"/>
    <property type="molecule type" value="Genomic_DNA"/>
</dbReference>
<dbReference type="Pfam" id="PF01137">
    <property type="entry name" value="RTC"/>
    <property type="match status" value="1"/>
</dbReference>